<accession>H2Z5M3</accession>
<dbReference type="Proteomes" id="UP000007875">
    <property type="component" value="Unassembled WGS sequence"/>
</dbReference>
<reference evidence="1" key="2">
    <citation type="submission" date="2025-08" db="UniProtKB">
        <authorList>
            <consortium name="Ensembl"/>
        </authorList>
    </citation>
    <scope>IDENTIFICATION</scope>
</reference>
<keyword evidence="2" id="KW-1185">Reference proteome</keyword>
<dbReference type="HOGENOM" id="CLU_2589039_0_0_1"/>
<name>H2Z5M3_CIOSA</name>
<evidence type="ECO:0000313" key="2">
    <source>
        <dbReference type="Proteomes" id="UP000007875"/>
    </source>
</evidence>
<organism evidence="1 2">
    <name type="scientific">Ciona savignyi</name>
    <name type="common">Pacific transparent sea squirt</name>
    <dbReference type="NCBI Taxonomy" id="51511"/>
    <lineage>
        <taxon>Eukaryota</taxon>
        <taxon>Metazoa</taxon>
        <taxon>Chordata</taxon>
        <taxon>Tunicata</taxon>
        <taxon>Ascidiacea</taxon>
        <taxon>Phlebobranchia</taxon>
        <taxon>Cionidae</taxon>
        <taxon>Ciona</taxon>
    </lineage>
</organism>
<reference evidence="2" key="1">
    <citation type="submission" date="2003-08" db="EMBL/GenBank/DDBJ databases">
        <authorList>
            <person name="Birren B."/>
            <person name="Nusbaum C."/>
            <person name="Abebe A."/>
            <person name="Abouelleil A."/>
            <person name="Adekoya E."/>
            <person name="Ait-zahra M."/>
            <person name="Allen N."/>
            <person name="Allen T."/>
            <person name="An P."/>
            <person name="Anderson M."/>
            <person name="Anderson S."/>
            <person name="Arachchi H."/>
            <person name="Armbruster J."/>
            <person name="Bachantsang P."/>
            <person name="Baldwin J."/>
            <person name="Barry A."/>
            <person name="Bayul T."/>
            <person name="Blitshsteyn B."/>
            <person name="Bloom T."/>
            <person name="Blye J."/>
            <person name="Boguslavskiy L."/>
            <person name="Borowsky M."/>
            <person name="Boukhgalter B."/>
            <person name="Brunache A."/>
            <person name="Butler J."/>
            <person name="Calixte N."/>
            <person name="Calvo S."/>
            <person name="Camarata J."/>
            <person name="Campo K."/>
            <person name="Chang J."/>
            <person name="Cheshatsang Y."/>
            <person name="Citroen M."/>
            <person name="Collymore A."/>
            <person name="Considine T."/>
            <person name="Cook A."/>
            <person name="Cooke P."/>
            <person name="Corum B."/>
            <person name="Cuomo C."/>
            <person name="David R."/>
            <person name="Dawoe T."/>
            <person name="Degray S."/>
            <person name="Dodge S."/>
            <person name="Dooley K."/>
            <person name="Dorje P."/>
            <person name="Dorjee K."/>
            <person name="Dorris L."/>
            <person name="Duffey N."/>
            <person name="Dupes A."/>
            <person name="Elkins T."/>
            <person name="Engels R."/>
            <person name="Erickson J."/>
            <person name="Farina A."/>
            <person name="Faro S."/>
            <person name="Ferreira P."/>
            <person name="Fischer H."/>
            <person name="Fitzgerald M."/>
            <person name="Foley K."/>
            <person name="Gage D."/>
            <person name="Galagan J."/>
            <person name="Gearin G."/>
            <person name="Gnerre S."/>
            <person name="Gnirke A."/>
            <person name="Goyette A."/>
            <person name="Graham J."/>
            <person name="Grandbois E."/>
            <person name="Gyaltsen K."/>
            <person name="Hafez N."/>
            <person name="Hagopian D."/>
            <person name="Hagos B."/>
            <person name="Hall J."/>
            <person name="Hatcher B."/>
            <person name="Heller A."/>
            <person name="Higgins H."/>
            <person name="Honan T."/>
            <person name="Horn A."/>
            <person name="Houde N."/>
            <person name="Hughes L."/>
            <person name="Hulme W."/>
            <person name="Husby E."/>
            <person name="Iliev I."/>
            <person name="Jaffe D."/>
            <person name="Jones C."/>
            <person name="Kamal M."/>
            <person name="Kamat A."/>
            <person name="Kamvysselis M."/>
            <person name="Karlsson E."/>
            <person name="Kells C."/>
            <person name="Kieu A."/>
            <person name="Kisner P."/>
            <person name="Kodira C."/>
            <person name="Kulbokas E."/>
            <person name="Labutti K."/>
            <person name="Lama D."/>
            <person name="Landers T."/>
            <person name="Leger J."/>
            <person name="Levine S."/>
            <person name="Lewis D."/>
            <person name="Lewis T."/>
            <person name="Lindblad-toh K."/>
            <person name="Liu X."/>
            <person name="Lokyitsang T."/>
            <person name="Lokyitsang Y."/>
            <person name="Lucien O."/>
            <person name="Lui A."/>
            <person name="Ma L.J."/>
            <person name="Mabbitt R."/>
            <person name="Macdonald J."/>
            <person name="Maclean C."/>
            <person name="Major J."/>
            <person name="Manning J."/>
            <person name="Marabella R."/>
            <person name="Maru K."/>
            <person name="Matthews C."/>
            <person name="Mauceli E."/>
            <person name="Mccarthy M."/>
            <person name="Mcdonough S."/>
            <person name="Mcghee T."/>
            <person name="Meldrim J."/>
            <person name="Meneus L."/>
            <person name="Mesirov J."/>
            <person name="Mihalev A."/>
            <person name="Mihova T."/>
            <person name="Mikkelsen T."/>
            <person name="Mlenga V."/>
            <person name="Moru K."/>
            <person name="Mozes J."/>
            <person name="Mulrain L."/>
            <person name="Munson G."/>
            <person name="Naylor J."/>
            <person name="Newes C."/>
            <person name="Nguyen C."/>
            <person name="Nguyen N."/>
            <person name="Nguyen T."/>
            <person name="Nicol R."/>
            <person name="Nielsen C."/>
            <person name="Nizzari M."/>
            <person name="Norbu C."/>
            <person name="Norbu N."/>
            <person name="O'donnell P."/>
            <person name="Okoawo O."/>
            <person name="O'leary S."/>
            <person name="Omotosho B."/>
            <person name="O'neill K."/>
            <person name="Osman S."/>
            <person name="Parker S."/>
            <person name="Perrin D."/>
            <person name="Phunkhang P."/>
            <person name="Piqani B."/>
            <person name="Purcell S."/>
            <person name="Rachupka T."/>
            <person name="Ramasamy U."/>
            <person name="Rameau R."/>
            <person name="Ray V."/>
            <person name="Raymond C."/>
            <person name="Retta R."/>
            <person name="Richardson S."/>
            <person name="Rise C."/>
            <person name="Rodriguez J."/>
            <person name="Rogers J."/>
            <person name="Rogov P."/>
            <person name="Rutman M."/>
            <person name="Schupbach R."/>
            <person name="Seaman C."/>
            <person name="Settipalli S."/>
            <person name="Sharpe T."/>
            <person name="Sheridan J."/>
            <person name="Sherpa N."/>
            <person name="Shi J."/>
            <person name="Smirnov S."/>
            <person name="Smith C."/>
            <person name="Sougnez C."/>
            <person name="Spencer B."/>
            <person name="Stalker J."/>
            <person name="Stange-thomann N."/>
            <person name="Stavropoulos S."/>
            <person name="Stetson K."/>
            <person name="Stone C."/>
            <person name="Stone S."/>
            <person name="Stubbs M."/>
            <person name="Talamas J."/>
            <person name="Tchuinga P."/>
            <person name="Tenzing P."/>
            <person name="Tesfaye S."/>
            <person name="Theodore J."/>
            <person name="Thoulutsang Y."/>
            <person name="Topham K."/>
            <person name="Towey S."/>
            <person name="Tsamla T."/>
            <person name="Tsomo N."/>
            <person name="Vallee D."/>
            <person name="Vassiliev H."/>
            <person name="Venkataraman V."/>
            <person name="Vinson J."/>
            <person name="Vo A."/>
            <person name="Wade C."/>
            <person name="Wang S."/>
            <person name="Wangchuk T."/>
            <person name="Wangdi T."/>
            <person name="Whittaker C."/>
            <person name="Wilkinson J."/>
            <person name="Wu Y."/>
            <person name="Wyman D."/>
            <person name="Yadav S."/>
            <person name="Yang S."/>
            <person name="Yang X."/>
            <person name="Yeager S."/>
            <person name="Yee E."/>
            <person name="Young G."/>
            <person name="Zainoun J."/>
            <person name="Zembeck L."/>
            <person name="Zimmer A."/>
            <person name="Zody M."/>
            <person name="Lander E."/>
        </authorList>
    </citation>
    <scope>NUCLEOTIDE SEQUENCE [LARGE SCALE GENOMIC DNA]</scope>
</reference>
<sequence length="80" mass="8977">MASQTYIAIFKLLDSTLPFPCQFHVHPLHGEIPGVAGASDCDASHNPVIYNYGITYVFQTNIQPGWSMKHCFHGQLEQRT</sequence>
<reference evidence="1" key="3">
    <citation type="submission" date="2025-09" db="UniProtKB">
        <authorList>
            <consortium name="Ensembl"/>
        </authorList>
    </citation>
    <scope>IDENTIFICATION</scope>
</reference>
<dbReference type="Ensembl" id="ENSCSAVT00000013034.1">
    <property type="protein sequence ID" value="ENSCSAVP00000012885.1"/>
    <property type="gene ID" value="ENSCSAVG00000007563.1"/>
</dbReference>
<protein>
    <submittedName>
        <fullName evidence="1">Uncharacterized protein</fullName>
    </submittedName>
</protein>
<dbReference type="InParanoid" id="H2Z5M3"/>
<evidence type="ECO:0000313" key="1">
    <source>
        <dbReference type="Ensembl" id="ENSCSAVP00000012885.1"/>
    </source>
</evidence>
<dbReference type="AlphaFoldDB" id="H2Z5M3"/>
<proteinExistence type="predicted"/>